<dbReference type="AlphaFoldDB" id="A0A5J5AVQ8"/>
<dbReference type="OrthoDB" id="1627429at2759"/>
<protein>
    <submittedName>
        <fullName evidence="2">Uncharacterized protein</fullName>
    </submittedName>
</protein>
<organism evidence="2 3">
    <name type="scientific">Nyssa sinensis</name>
    <dbReference type="NCBI Taxonomy" id="561372"/>
    <lineage>
        <taxon>Eukaryota</taxon>
        <taxon>Viridiplantae</taxon>
        <taxon>Streptophyta</taxon>
        <taxon>Embryophyta</taxon>
        <taxon>Tracheophyta</taxon>
        <taxon>Spermatophyta</taxon>
        <taxon>Magnoliopsida</taxon>
        <taxon>eudicotyledons</taxon>
        <taxon>Gunneridae</taxon>
        <taxon>Pentapetalae</taxon>
        <taxon>asterids</taxon>
        <taxon>Cornales</taxon>
        <taxon>Nyssaceae</taxon>
        <taxon>Nyssa</taxon>
    </lineage>
</organism>
<accession>A0A5J5AVQ8</accession>
<sequence length="173" mass="19106">MVQTPEDINRKKGSIIVKATGTVSALMMRELDCMVHKSQAFVSGKRKHLTVPVSVSCGVSTKRLQPRTSSHSAGRSASMNNSTHRRPRSSGTKKHNPQYTALRVPMLGSEDISIDRTPNRRKPEKKGSHFVEIVDLDCGNPDRICVDALENPLPPLYFFLGARISILVAGMIR</sequence>
<evidence type="ECO:0000313" key="3">
    <source>
        <dbReference type="Proteomes" id="UP000325577"/>
    </source>
</evidence>
<evidence type="ECO:0000256" key="1">
    <source>
        <dbReference type="SAM" id="MobiDB-lite"/>
    </source>
</evidence>
<dbReference type="PANTHER" id="PTHR36405">
    <property type="entry name" value="BNAA10G09140D PROTEIN"/>
    <property type="match status" value="1"/>
</dbReference>
<keyword evidence="3" id="KW-1185">Reference proteome</keyword>
<proteinExistence type="predicted"/>
<dbReference type="PANTHER" id="PTHR36405:SF1">
    <property type="entry name" value="OS07G0520600 PROTEIN"/>
    <property type="match status" value="1"/>
</dbReference>
<feature type="compositionally biased region" description="Polar residues" evidence="1">
    <location>
        <begin position="61"/>
        <end position="82"/>
    </location>
</feature>
<evidence type="ECO:0000313" key="2">
    <source>
        <dbReference type="EMBL" id="KAA8534398.1"/>
    </source>
</evidence>
<dbReference type="Proteomes" id="UP000325577">
    <property type="component" value="Linkage Group LG18"/>
</dbReference>
<feature type="compositionally biased region" description="Basic residues" evidence="1">
    <location>
        <begin position="83"/>
        <end position="96"/>
    </location>
</feature>
<gene>
    <name evidence="2" type="ORF">F0562_031915</name>
</gene>
<name>A0A5J5AVQ8_9ASTE</name>
<reference evidence="2 3" key="1">
    <citation type="submission" date="2019-09" db="EMBL/GenBank/DDBJ databases">
        <title>A chromosome-level genome assembly of the Chinese tupelo Nyssa sinensis.</title>
        <authorList>
            <person name="Yang X."/>
            <person name="Kang M."/>
            <person name="Yang Y."/>
            <person name="Xiong H."/>
            <person name="Wang M."/>
            <person name="Zhang Z."/>
            <person name="Wang Z."/>
            <person name="Wu H."/>
            <person name="Ma T."/>
            <person name="Liu J."/>
            <person name="Xi Z."/>
        </authorList>
    </citation>
    <scope>NUCLEOTIDE SEQUENCE [LARGE SCALE GENOMIC DNA]</scope>
    <source>
        <strain evidence="2">J267</strain>
        <tissue evidence="2">Leaf</tissue>
    </source>
</reference>
<dbReference type="EMBL" id="CM018041">
    <property type="protein sequence ID" value="KAA8534398.1"/>
    <property type="molecule type" value="Genomic_DNA"/>
</dbReference>
<feature type="region of interest" description="Disordered" evidence="1">
    <location>
        <begin position="61"/>
        <end position="102"/>
    </location>
</feature>